<dbReference type="Pfam" id="PF00196">
    <property type="entry name" value="GerE"/>
    <property type="match status" value="1"/>
</dbReference>
<organism evidence="10 11">
    <name type="scientific">Carboxydocella sporoproducens DSM 16521</name>
    <dbReference type="NCBI Taxonomy" id="1121270"/>
    <lineage>
        <taxon>Bacteria</taxon>
        <taxon>Bacillati</taxon>
        <taxon>Bacillota</taxon>
        <taxon>Clostridia</taxon>
        <taxon>Eubacteriales</taxon>
        <taxon>Clostridiales Family XVI. Incertae Sedis</taxon>
        <taxon>Carboxydocella</taxon>
    </lineage>
</organism>
<dbReference type="PANTHER" id="PTHR43214:SF37">
    <property type="entry name" value="TRANSCRIPTIONAL REGULATORY PROTEIN YDFI"/>
    <property type="match status" value="1"/>
</dbReference>
<evidence type="ECO:0000259" key="8">
    <source>
        <dbReference type="PROSITE" id="PS50043"/>
    </source>
</evidence>
<dbReference type="RefSeq" id="WP_078666101.1">
    <property type="nucleotide sequence ID" value="NZ_FUXM01000029.1"/>
</dbReference>
<keyword evidence="5" id="KW-0804">Transcription</keyword>
<dbReference type="Gene3D" id="3.40.50.2300">
    <property type="match status" value="1"/>
</dbReference>
<keyword evidence="2 7" id="KW-0597">Phosphoprotein</keyword>
<dbReference type="AlphaFoldDB" id="A0A1T4REU8"/>
<evidence type="ECO:0000256" key="6">
    <source>
        <dbReference type="ARBA" id="ARBA00024867"/>
    </source>
</evidence>
<dbReference type="PROSITE" id="PS50043">
    <property type="entry name" value="HTH_LUXR_2"/>
    <property type="match status" value="1"/>
</dbReference>
<protein>
    <recommendedName>
        <fullName evidence="1">Stage 0 sporulation protein A homolog</fullName>
    </recommendedName>
</protein>
<dbReference type="CDD" id="cd17535">
    <property type="entry name" value="REC_NarL-like"/>
    <property type="match status" value="1"/>
</dbReference>
<evidence type="ECO:0000256" key="3">
    <source>
        <dbReference type="ARBA" id="ARBA00023015"/>
    </source>
</evidence>
<dbReference type="PANTHER" id="PTHR43214">
    <property type="entry name" value="TWO-COMPONENT RESPONSE REGULATOR"/>
    <property type="match status" value="1"/>
</dbReference>
<dbReference type="SMART" id="SM00448">
    <property type="entry name" value="REC"/>
    <property type="match status" value="1"/>
</dbReference>
<evidence type="ECO:0000256" key="7">
    <source>
        <dbReference type="PROSITE-ProRule" id="PRU00169"/>
    </source>
</evidence>
<dbReference type="Pfam" id="PF00072">
    <property type="entry name" value="Response_reg"/>
    <property type="match status" value="1"/>
</dbReference>
<dbReference type="GO" id="GO:0006355">
    <property type="term" value="P:regulation of DNA-templated transcription"/>
    <property type="evidence" value="ECO:0007669"/>
    <property type="project" value="InterPro"/>
</dbReference>
<dbReference type="PRINTS" id="PR00038">
    <property type="entry name" value="HTHLUXR"/>
</dbReference>
<dbReference type="GO" id="GO:0000160">
    <property type="term" value="P:phosphorelay signal transduction system"/>
    <property type="evidence" value="ECO:0007669"/>
    <property type="project" value="InterPro"/>
</dbReference>
<dbReference type="SUPFAM" id="SSF46894">
    <property type="entry name" value="C-terminal effector domain of the bipartite response regulators"/>
    <property type="match status" value="1"/>
</dbReference>
<name>A0A1T4REU8_9FIRM</name>
<evidence type="ECO:0000256" key="5">
    <source>
        <dbReference type="ARBA" id="ARBA00023163"/>
    </source>
</evidence>
<dbReference type="PROSITE" id="PS50110">
    <property type="entry name" value="RESPONSE_REGULATORY"/>
    <property type="match status" value="1"/>
</dbReference>
<feature type="domain" description="HTH luxR-type" evidence="8">
    <location>
        <begin position="143"/>
        <end position="208"/>
    </location>
</feature>
<dbReference type="InterPro" id="IPR039420">
    <property type="entry name" value="WalR-like"/>
</dbReference>
<dbReference type="InterPro" id="IPR016032">
    <property type="entry name" value="Sig_transdc_resp-reg_C-effctor"/>
</dbReference>
<evidence type="ECO:0000256" key="4">
    <source>
        <dbReference type="ARBA" id="ARBA00023125"/>
    </source>
</evidence>
<accession>A0A1T4REU8</accession>
<dbReference type="EMBL" id="FUXM01000029">
    <property type="protein sequence ID" value="SKA14463.1"/>
    <property type="molecule type" value="Genomic_DNA"/>
</dbReference>
<reference evidence="11" key="1">
    <citation type="submission" date="2017-02" db="EMBL/GenBank/DDBJ databases">
        <authorList>
            <person name="Varghese N."/>
            <person name="Submissions S."/>
        </authorList>
    </citation>
    <scope>NUCLEOTIDE SEQUENCE [LARGE SCALE GENOMIC DNA]</scope>
    <source>
        <strain evidence="11">DSM 16521</strain>
    </source>
</reference>
<dbReference type="SMART" id="SM00421">
    <property type="entry name" value="HTH_LUXR"/>
    <property type="match status" value="1"/>
</dbReference>
<dbReference type="CDD" id="cd06170">
    <property type="entry name" value="LuxR_C_like"/>
    <property type="match status" value="1"/>
</dbReference>
<proteinExistence type="predicted"/>
<dbReference type="Proteomes" id="UP000189933">
    <property type="component" value="Unassembled WGS sequence"/>
</dbReference>
<keyword evidence="11" id="KW-1185">Reference proteome</keyword>
<dbReference type="InterPro" id="IPR058245">
    <property type="entry name" value="NreC/VraR/RcsB-like_REC"/>
</dbReference>
<dbReference type="FunFam" id="1.10.10.10:FF:000153">
    <property type="entry name" value="LuxR family transcriptional regulator"/>
    <property type="match status" value="1"/>
</dbReference>
<keyword evidence="4" id="KW-0238">DNA-binding</keyword>
<dbReference type="InterPro" id="IPR000792">
    <property type="entry name" value="Tscrpt_reg_LuxR_C"/>
</dbReference>
<dbReference type="SUPFAM" id="SSF52172">
    <property type="entry name" value="CheY-like"/>
    <property type="match status" value="1"/>
</dbReference>
<dbReference type="InterPro" id="IPR011006">
    <property type="entry name" value="CheY-like_superfamily"/>
</dbReference>
<evidence type="ECO:0000256" key="2">
    <source>
        <dbReference type="ARBA" id="ARBA00022553"/>
    </source>
</evidence>
<feature type="domain" description="Response regulatory" evidence="9">
    <location>
        <begin position="5"/>
        <end position="120"/>
    </location>
</feature>
<gene>
    <name evidence="10" type="ORF">SAMN02745885_02079</name>
</gene>
<sequence length="215" mass="23626">MGIVRILLVDDHPLIREGLRKVLALEPNLEVVGEAGDGAEAVAKARECLPDLVLMDINMPRTDGIQAIRQLKQLMPRVKIIALTVAVDERAPEVIKAGVAGYLLKDISADNLLAAVATVTGGGTVIAPEVMEKISHMMTRLQEQQLLQQLTRRERDILGMVAQGLTNREIGERLFISEKTVKNHLTHLFKKIGVEDRTQAALFAVRMGLTEEPNS</sequence>
<evidence type="ECO:0000259" key="9">
    <source>
        <dbReference type="PROSITE" id="PS50110"/>
    </source>
</evidence>
<dbReference type="PROSITE" id="PS00622">
    <property type="entry name" value="HTH_LUXR_1"/>
    <property type="match status" value="1"/>
</dbReference>
<keyword evidence="3" id="KW-0805">Transcription regulation</keyword>
<comment type="function">
    <text evidence="6">May play the central regulatory role in sporulation. It may be an element of the effector pathway responsible for the activation of sporulation genes in response to nutritional stress. Spo0A may act in concert with spo0H (a sigma factor) to control the expression of some genes that are critical to the sporulation process.</text>
</comment>
<evidence type="ECO:0000256" key="1">
    <source>
        <dbReference type="ARBA" id="ARBA00018672"/>
    </source>
</evidence>
<dbReference type="InterPro" id="IPR001789">
    <property type="entry name" value="Sig_transdc_resp-reg_receiver"/>
</dbReference>
<feature type="modified residue" description="4-aspartylphosphate" evidence="7">
    <location>
        <position position="56"/>
    </location>
</feature>
<evidence type="ECO:0000313" key="11">
    <source>
        <dbReference type="Proteomes" id="UP000189933"/>
    </source>
</evidence>
<dbReference type="GO" id="GO:0003677">
    <property type="term" value="F:DNA binding"/>
    <property type="evidence" value="ECO:0007669"/>
    <property type="project" value="UniProtKB-KW"/>
</dbReference>
<evidence type="ECO:0000313" key="10">
    <source>
        <dbReference type="EMBL" id="SKA14463.1"/>
    </source>
</evidence>
<dbReference type="OrthoDB" id="9779069at2"/>